<dbReference type="KEGG" id="str:Sterm_1234"/>
<dbReference type="HOGENOM" id="CLU_3391262_0_0_0"/>
<sequence>MKIEMNETERKTRIEEFWNLVFLLYNEMDISI</sequence>
<proteinExistence type="predicted"/>
<dbReference type="EMBL" id="CP001739">
    <property type="protein sequence ID" value="ACZ08102.1"/>
    <property type="molecule type" value="Genomic_DNA"/>
</dbReference>
<dbReference type="AlphaFoldDB" id="D1AH68"/>
<evidence type="ECO:0000313" key="1">
    <source>
        <dbReference type="EMBL" id="ACZ08102.1"/>
    </source>
</evidence>
<organism evidence="1 2">
    <name type="scientific">Sebaldella termitidis (strain ATCC 33386 / NCTC 11300)</name>
    <dbReference type="NCBI Taxonomy" id="526218"/>
    <lineage>
        <taxon>Bacteria</taxon>
        <taxon>Fusobacteriati</taxon>
        <taxon>Fusobacteriota</taxon>
        <taxon>Fusobacteriia</taxon>
        <taxon>Fusobacteriales</taxon>
        <taxon>Leptotrichiaceae</taxon>
        <taxon>Sebaldella</taxon>
    </lineage>
</organism>
<protein>
    <submittedName>
        <fullName evidence="1">Uncharacterized protein</fullName>
    </submittedName>
</protein>
<gene>
    <name evidence="1" type="ordered locus">Sterm_1234</name>
</gene>
<accession>D1AH68</accession>
<reference evidence="2" key="1">
    <citation type="submission" date="2009-09" db="EMBL/GenBank/DDBJ databases">
        <title>The complete chromosome of Sebaldella termitidis ATCC 33386.</title>
        <authorList>
            <consortium name="US DOE Joint Genome Institute (JGI-PGF)"/>
            <person name="Lucas S."/>
            <person name="Copeland A."/>
            <person name="Lapidus A."/>
            <person name="Glavina del Rio T."/>
            <person name="Dalin E."/>
            <person name="Tice H."/>
            <person name="Bruce D."/>
            <person name="Goodwin L."/>
            <person name="Pitluck S."/>
            <person name="Kyrpides N."/>
            <person name="Mavromatis K."/>
            <person name="Ivanova N."/>
            <person name="Mikhailova N."/>
            <person name="Sims D."/>
            <person name="Meincke L."/>
            <person name="Brettin T."/>
            <person name="Detter J.C."/>
            <person name="Han C."/>
            <person name="Larimer F."/>
            <person name="Land M."/>
            <person name="Hauser L."/>
            <person name="Markowitz V."/>
            <person name="Cheng J.F."/>
            <person name="Hugenholtz P."/>
            <person name="Woyke T."/>
            <person name="Wu D."/>
            <person name="Eisen J.A."/>
        </authorList>
    </citation>
    <scope>NUCLEOTIDE SEQUENCE [LARGE SCALE GENOMIC DNA]</scope>
    <source>
        <strain evidence="2">ATCC 33386 / NCTC 11300</strain>
    </source>
</reference>
<keyword evidence="2" id="KW-1185">Reference proteome</keyword>
<evidence type="ECO:0000313" key="2">
    <source>
        <dbReference type="Proteomes" id="UP000000845"/>
    </source>
</evidence>
<dbReference type="Proteomes" id="UP000000845">
    <property type="component" value="Chromosome"/>
</dbReference>
<reference evidence="1 2" key="2">
    <citation type="journal article" date="2010" name="Stand. Genomic Sci.">
        <title>Complete genome sequence of Sebaldella termitidis type strain (NCTC 11300).</title>
        <authorList>
            <person name="Harmon-Smith M."/>
            <person name="Celia L."/>
            <person name="Chertkov O."/>
            <person name="Lapidus A."/>
            <person name="Copeland A."/>
            <person name="Glavina Del Rio T."/>
            <person name="Nolan M."/>
            <person name="Lucas S."/>
            <person name="Tice H."/>
            <person name="Cheng J.F."/>
            <person name="Han C."/>
            <person name="Detter J.C."/>
            <person name="Bruce D."/>
            <person name="Goodwin L."/>
            <person name="Pitluck S."/>
            <person name="Pati A."/>
            <person name="Liolios K."/>
            <person name="Ivanova N."/>
            <person name="Mavromatis K."/>
            <person name="Mikhailova N."/>
            <person name="Chen A."/>
            <person name="Palaniappan K."/>
            <person name="Land M."/>
            <person name="Hauser L."/>
            <person name="Chang Y.J."/>
            <person name="Jeffries C.D."/>
            <person name="Brettin T."/>
            <person name="Goker M."/>
            <person name="Beck B."/>
            <person name="Bristow J."/>
            <person name="Eisen J.A."/>
            <person name="Markowitz V."/>
            <person name="Hugenholtz P."/>
            <person name="Kyrpides N.C."/>
            <person name="Klenk H.P."/>
            <person name="Chen F."/>
        </authorList>
    </citation>
    <scope>NUCLEOTIDE SEQUENCE [LARGE SCALE GENOMIC DNA]</scope>
    <source>
        <strain evidence="2">ATCC 33386 / NCTC 11300</strain>
    </source>
</reference>
<name>D1AH68_SEBTE</name>